<dbReference type="Proteomes" id="UP001162164">
    <property type="component" value="Unassembled WGS sequence"/>
</dbReference>
<reference evidence="4" key="1">
    <citation type="journal article" date="2023" name="Insect Mol. Biol.">
        <title>Genome sequencing provides insights into the evolution of gene families encoding plant cell wall-degrading enzymes in longhorned beetles.</title>
        <authorList>
            <person name="Shin N.R."/>
            <person name="Okamura Y."/>
            <person name="Kirsch R."/>
            <person name="Pauchet Y."/>
        </authorList>
    </citation>
    <scope>NUCLEOTIDE SEQUENCE</scope>
    <source>
        <strain evidence="4">MMC_N1</strain>
    </source>
</reference>
<dbReference type="InterPro" id="IPR051857">
    <property type="entry name" value="Asn_synthetase_domain"/>
</dbReference>
<dbReference type="Gene3D" id="3.40.50.620">
    <property type="entry name" value="HUPs"/>
    <property type="match status" value="1"/>
</dbReference>
<dbReference type="EMBL" id="JAPWTJ010000540">
    <property type="protein sequence ID" value="KAJ8977490.1"/>
    <property type="molecule type" value="Genomic_DNA"/>
</dbReference>
<proteinExistence type="predicted"/>
<evidence type="ECO:0000313" key="5">
    <source>
        <dbReference type="Proteomes" id="UP001162164"/>
    </source>
</evidence>
<accession>A0ABQ9JHG9</accession>
<gene>
    <name evidence="4" type="ORF">NQ317_001773</name>
</gene>
<keyword evidence="5" id="KW-1185">Reference proteome</keyword>
<organism evidence="4 5">
    <name type="scientific">Molorchus minor</name>
    <dbReference type="NCBI Taxonomy" id="1323400"/>
    <lineage>
        <taxon>Eukaryota</taxon>
        <taxon>Metazoa</taxon>
        <taxon>Ecdysozoa</taxon>
        <taxon>Arthropoda</taxon>
        <taxon>Hexapoda</taxon>
        <taxon>Insecta</taxon>
        <taxon>Pterygota</taxon>
        <taxon>Neoptera</taxon>
        <taxon>Endopterygota</taxon>
        <taxon>Coleoptera</taxon>
        <taxon>Polyphaga</taxon>
        <taxon>Cucujiformia</taxon>
        <taxon>Chrysomeloidea</taxon>
        <taxon>Cerambycidae</taxon>
        <taxon>Lamiinae</taxon>
        <taxon>Monochamini</taxon>
        <taxon>Molorchus</taxon>
    </lineage>
</organism>
<evidence type="ECO:0000256" key="1">
    <source>
        <dbReference type="ARBA" id="ARBA00022605"/>
    </source>
</evidence>
<comment type="caution">
    <text evidence="4">The sequence shown here is derived from an EMBL/GenBank/DDBJ whole genome shotgun (WGS) entry which is preliminary data.</text>
</comment>
<keyword evidence="2" id="KW-0061">Asparagine biosynthesis</keyword>
<evidence type="ECO:0000256" key="3">
    <source>
        <dbReference type="ARBA" id="ARBA00022962"/>
    </source>
</evidence>
<keyword evidence="3" id="KW-0315">Glutamine amidotransferase</keyword>
<dbReference type="PANTHER" id="PTHR45937">
    <property type="entry name" value="ASPARAGINE SYNTHETASE DOMAIN-CONTAINING PROTEIN 1"/>
    <property type="match status" value="1"/>
</dbReference>
<dbReference type="InterPro" id="IPR014729">
    <property type="entry name" value="Rossmann-like_a/b/a_fold"/>
</dbReference>
<evidence type="ECO:0000256" key="2">
    <source>
        <dbReference type="ARBA" id="ARBA00022888"/>
    </source>
</evidence>
<sequence>MKTGKTYLIEIWEEMTGLLRTMEDNFRTPYLDENVVNFVRSLNCWEKTFPSDQLPHGVGDKILLRMLAYDFGLKNAATLKKRALQFGSRIANRKENAHEISSRLCS</sequence>
<dbReference type="SUPFAM" id="SSF52402">
    <property type="entry name" value="Adenine nucleotide alpha hydrolases-like"/>
    <property type="match status" value="1"/>
</dbReference>
<name>A0ABQ9JHG9_9CUCU</name>
<evidence type="ECO:0000313" key="4">
    <source>
        <dbReference type="EMBL" id="KAJ8977490.1"/>
    </source>
</evidence>
<protein>
    <submittedName>
        <fullName evidence="4">Uncharacterized protein</fullName>
    </submittedName>
</protein>
<keyword evidence="1" id="KW-0028">Amino-acid biosynthesis</keyword>
<dbReference type="PANTHER" id="PTHR45937:SF1">
    <property type="entry name" value="ASPARAGINE SYNTHETASE DOMAIN-CONTAINING PROTEIN 1"/>
    <property type="match status" value="1"/>
</dbReference>